<comment type="similarity">
    <text evidence="3 20">Belongs to the ATP-dependent DNA ligase family.</text>
</comment>
<evidence type="ECO:0000256" key="19">
    <source>
        <dbReference type="PROSITE-ProRule" id="PRU00339"/>
    </source>
</evidence>
<dbReference type="InterPro" id="IPR021536">
    <property type="entry name" value="DNA_ligase_IV_dom"/>
</dbReference>
<keyword evidence="9" id="KW-0547">Nucleotide-binding</keyword>
<keyword evidence="25" id="KW-1185">Reference proteome</keyword>
<comment type="subcellular location">
    <subcellularLocation>
        <location evidence="2">Nucleus</location>
    </subcellularLocation>
</comment>
<dbReference type="InterPro" id="IPR019734">
    <property type="entry name" value="TPR_rpt"/>
</dbReference>
<comment type="cofactor">
    <cofactor evidence="1">
        <name>Mg(2+)</name>
        <dbReference type="ChEBI" id="CHEBI:18420"/>
    </cofactor>
</comment>
<dbReference type="InterPro" id="IPR036599">
    <property type="entry name" value="DNA_ligase_N_sf"/>
</dbReference>
<dbReference type="Pfam" id="PF04675">
    <property type="entry name" value="DNA_ligase_A_N"/>
    <property type="match status" value="1"/>
</dbReference>
<dbReference type="InterPro" id="IPR036420">
    <property type="entry name" value="BRCT_dom_sf"/>
</dbReference>
<dbReference type="Pfam" id="PF01068">
    <property type="entry name" value="DNA_ligase_A_M"/>
    <property type="match status" value="1"/>
</dbReference>
<dbReference type="GO" id="GO:0006297">
    <property type="term" value="P:nucleotide-excision repair, DNA gap filling"/>
    <property type="evidence" value="ECO:0007669"/>
    <property type="project" value="TreeGrafter"/>
</dbReference>
<evidence type="ECO:0000256" key="13">
    <source>
        <dbReference type="ARBA" id="ARBA00023172"/>
    </source>
</evidence>
<feature type="compositionally biased region" description="Polar residues" evidence="21">
    <location>
        <begin position="182"/>
        <end position="192"/>
    </location>
</feature>
<evidence type="ECO:0000256" key="3">
    <source>
        <dbReference type="ARBA" id="ARBA00007572"/>
    </source>
</evidence>
<dbReference type="SUPFAM" id="SSF48452">
    <property type="entry name" value="TPR-like"/>
    <property type="match status" value="3"/>
</dbReference>
<evidence type="ECO:0000313" key="24">
    <source>
        <dbReference type="EMBL" id="OXU27264.1"/>
    </source>
</evidence>
<dbReference type="InterPro" id="IPR001357">
    <property type="entry name" value="BRCT_dom"/>
</dbReference>
<dbReference type="GO" id="GO:0003910">
    <property type="term" value="F:DNA ligase (ATP) activity"/>
    <property type="evidence" value="ECO:0007669"/>
    <property type="project" value="UniProtKB-EC"/>
</dbReference>
<dbReference type="InterPro" id="IPR012308">
    <property type="entry name" value="DNA_ligase_ATP-dep_N"/>
</dbReference>
<evidence type="ECO:0000256" key="17">
    <source>
        <dbReference type="ARBA" id="ARBA00031942"/>
    </source>
</evidence>
<name>A0A232F8U6_9HYME</name>
<reference evidence="24 25" key="1">
    <citation type="journal article" date="2017" name="Curr. Biol.">
        <title>The Evolution of Venom by Co-option of Single-Copy Genes.</title>
        <authorList>
            <person name="Martinson E.O."/>
            <person name="Mrinalini"/>
            <person name="Kelkar Y.D."/>
            <person name="Chang C.H."/>
            <person name="Werren J.H."/>
        </authorList>
    </citation>
    <scope>NUCLEOTIDE SEQUENCE [LARGE SCALE GENOMIC DNA]</scope>
    <source>
        <strain evidence="24 25">Alberta</strain>
        <tissue evidence="24">Whole body</tissue>
    </source>
</reference>
<dbReference type="GO" id="GO:0005958">
    <property type="term" value="C:DNA-dependent protein kinase-DNA ligase 4 complex"/>
    <property type="evidence" value="ECO:0007669"/>
    <property type="project" value="TreeGrafter"/>
</dbReference>
<dbReference type="NCBIfam" id="TIGR00574">
    <property type="entry name" value="dnl1"/>
    <property type="match status" value="1"/>
</dbReference>
<evidence type="ECO:0000256" key="1">
    <source>
        <dbReference type="ARBA" id="ARBA00001946"/>
    </source>
</evidence>
<feature type="region of interest" description="Disordered" evidence="21">
    <location>
        <begin position="162"/>
        <end position="214"/>
    </location>
</feature>
<dbReference type="GO" id="GO:0006310">
    <property type="term" value="P:DNA recombination"/>
    <property type="evidence" value="ECO:0007669"/>
    <property type="project" value="UniProtKB-KW"/>
</dbReference>
<dbReference type="STRING" id="543379.A0A232F8U6"/>
<evidence type="ECO:0000256" key="18">
    <source>
        <dbReference type="ARBA" id="ARBA00034003"/>
    </source>
</evidence>
<evidence type="ECO:0000259" key="23">
    <source>
        <dbReference type="PROSITE" id="PS50172"/>
    </source>
</evidence>
<evidence type="ECO:0000256" key="4">
    <source>
        <dbReference type="ARBA" id="ARBA00012727"/>
    </source>
</evidence>
<dbReference type="InterPro" id="IPR012340">
    <property type="entry name" value="NA-bd_OB-fold"/>
</dbReference>
<dbReference type="GO" id="GO:0003677">
    <property type="term" value="F:DNA binding"/>
    <property type="evidence" value="ECO:0007669"/>
    <property type="project" value="InterPro"/>
</dbReference>
<dbReference type="InterPro" id="IPR000977">
    <property type="entry name" value="DNA_ligase_ATP-dep"/>
</dbReference>
<evidence type="ECO:0000313" key="25">
    <source>
        <dbReference type="Proteomes" id="UP000215335"/>
    </source>
</evidence>
<dbReference type="GO" id="GO:0032807">
    <property type="term" value="C:DNA ligase IV complex"/>
    <property type="evidence" value="ECO:0007669"/>
    <property type="project" value="TreeGrafter"/>
</dbReference>
<evidence type="ECO:0000259" key="22">
    <source>
        <dbReference type="PROSITE" id="PS50160"/>
    </source>
</evidence>
<dbReference type="GO" id="GO:0005524">
    <property type="term" value="F:ATP binding"/>
    <property type="evidence" value="ECO:0007669"/>
    <property type="project" value="UniProtKB-KW"/>
</dbReference>
<dbReference type="GO" id="GO:0071897">
    <property type="term" value="P:DNA biosynthetic process"/>
    <property type="evidence" value="ECO:0007669"/>
    <property type="project" value="InterPro"/>
</dbReference>
<dbReference type="OrthoDB" id="151490at2759"/>
<dbReference type="SMART" id="SM00028">
    <property type="entry name" value="TPR"/>
    <property type="match status" value="3"/>
</dbReference>
<evidence type="ECO:0000256" key="16">
    <source>
        <dbReference type="ARBA" id="ARBA00030676"/>
    </source>
</evidence>
<dbReference type="PANTHER" id="PTHR45997">
    <property type="entry name" value="DNA LIGASE 4"/>
    <property type="match status" value="1"/>
</dbReference>
<sequence length="1868" mass="213588">MISFCRFDIYVYFVFRESECYSKTSVLSRVRRSLNLRYFKFVKMDKIAMDLDSKPEDETEILNVMSGESFIMDDSAILAPVEIEVLDPTSIDNIDMGEFVEAQAIKIHQISEELAEEPVKIIDCTQPDESDVEEMNVLTAEEENLLTKQFLNGELTFSEFTERIDRDTDIEGEESDTRHVSESQSAPESTNQVDKKKIEKISRSRPRRTRRNLPAALQGLMGEANLRYARGEIELATQMCYEIIRQVPNAPEPFHTLAMIYENDQPDKSLQFALIAAHLSPRDSDQWVRLANSSLESGNLRQALTCYSKAIQASPKDIELYEIRAKLQDENGDRKAYIRAYSKLVHNLGPEDGLNIIKYAKLLATRCMQDNMYETALDGMDNIFKKCPQLVTLEEVNIMTELLIVLKQFPRCLEILTRHTNIWIEYLPIGDSQETDKTKGNGIALCNVPDDLAVDLKAKCIISLIELNEISIADTLVPKFQSLENPEVSGDLFLDVAEAFMGKKHYERAMKLLEPLVNSENFSLAAVWLRHAECLVGCNEISKAIKSYEVVRKLSPQHLGARMELAKLYRFKSQFSKAIQVLKQDPETDILDPGVVYERTKLLLKVKRYDEYFQSGLLLLSRHCVTLRSKLELSALSRTSGVRQRMEILQRDRLSRGETLQDENAPAFSSNNEPTVKQEFLLVLQMARLSCKLKKYGLMQRICFTALTSKRFSQENSHIMFLCLISCVRNNDSYDGFNIVRELVRSRKRSKHWNLLNVIIQKAEDSRHNRFMMRQLGKEDAFSYLHILHANNCLVSGTYKYALNDYTSLFRVQPSALLAMLIAITLLQMACQKFSAKKNQLVTQCEYGIPLAFLKTYVKLRGEQGSQEAHYNTARVMHQLGLLPGAIHFYKQVLEAPAPQLVQENSSLLDLKREAAFNLHLIYAQAENHQLARMYLENYITMAASLDSKIMFQSLCSLFEKVSKAKGALKVQELQKFTSECRVLASKIKDQNSDADVSLFPIFRLILPALERDRGPYGLQNKTLVAIYQRVFYLGKNSARADKLTNFRKPGACGSGKSDDLAESVYWLMKNHLPEGGTLSIQHVNEFLDNIAACNEEKRSKDEHFRHLTSKVNAMELKWLTRLLLKELKLGLAQKKVFEDSYYFTQFPVIHPEAEAQFNVSSSLRRVCEKYSETANQLSHTVNSNGISIELFSHVKPMLLERFKIEEAAKLFPSGRQLYYVQTKFDGERSQIHFKAGCFKYFTRKGYDITQNASYGETPESGGFLSSNIAPQLHESCRSVILDGEMMGWHKERKTLGTKALNYDVKKLSENSKHQPCFVAYDILMYNDEPLLDKPYIERLAYLRGAFSEKEGVIMLCDTQTVSELDKLVEIFNLALDNEEEGIVVKRSDALYRPNVRERSGCYKIKAEYSDALVNDLDLLILGGYYGQGRCSGMVSSFLVGVAKPATNKNGMPSEFHAVVSVRSGLSDDQLRIIQNKLKPHWKDKKPVGVFGPRSEPPDVWVSPKHSMVLQLRASEMVKSKSYPIGYSLRFPRVMKIRTDKPWYNACSTTEFESLVKNKKFVQKLTKRKAETSDINQVVADDEEEEEELDAPKIRKTKSIPVVTTRVSASVYGSFVKYNDNDEVQRTSRLFEGKEICVINGDSEMDRQVIVKLLQQHSAKVVQNASKDTFCLLVGDPETLKAQNAIASANHDVVSLDWLRRATKQENLGKIQDFRPWELYAMTVSTRSKLDDAYDQYWDNYTEDIDEETLKRVTKRIEDSSGKTEDMSVFEMRKLDKLLFDEGTSPFSVFRGVVAFFGNKDDVQKYSFAFMSGEVVGELNETVTFAFEPIDETMRQFCIERSIPVLRSQWIKDCFKNQRFISIDDYVV</sequence>
<evidence type="ECO:0000256" key="2">
    <source>
        <dbReference type="ARBA" id="ARBA00004123"/>
    </source>
</evidence>
<evidence type="ECO:0000256" key="15">
    <source>
        <dbReference type="ARBA" id="ARBA00023242"/>
    </source>
</evidence>
<feature type="compositionally biased region" description="Basic and acidic residues" evidence="21">
    <location>
        <begin position="193"/>
        <end position="202"/>
    </location>
</feature>
<accession>A0A232F8U6</accession>
<evidence type="ECO:0000256" key="8">
    <source>
        <dbReference type="ARBA" id="ARBA00022737"/>
    </source>
</evidence>
<keyword evidence="7" id="KW-0479">Metal-binding</keyword>
<dbReference type="InterPro" id="IPR029710">
    <property type="entry name" value="LIG4"/>
</dbReference>
<dbReference type="PROSITE" id="PS50172">
    <property type="entry name" value="BRCT"/>
    <property type="match status" value="2"/>
</dbReference>
<evidence type="ECO:0000256" key="9">
    <source>
        <dbReference type="ARBA" id="ARBA00022741"/>
    </source>
</evidence>
<dbReference type="EC" id="6.5.1.1" evidence="4"/>
<proteinExistence type="inferred from homology"/>
<dbReference type="GO" id="GO:0046872">
    <property type="term" value="F:metal ion binding"/>
    <property type="evidence" value="ECO:0007669"/>
    <property type="project" value="UniProtKB-KW"/>
</dbReference>
<evidence type="ECO:0000256" key="7">
    <source>
        <dbReference type="ARBA" id="ARBA00022723"/>
    </source>
</evidence>
<feature type="domain" description="BRCT" evidence="23">
    <location>
        <begin position="1626"/>
        <end position="1716"/>
    </location>
</feature>
<evidence type="ECO:0000256" key="6">
    <source>
        <dbReference type="ARBA" id="ARBA00022598"/>
    </source>
</evidence>
<dbReference type="PANTHER" id="PTHR45997:SF1">
    <property type="entry name" value="DNA LIGASE 4"/>
    <property type="match status" value="1"/>
</dbReference>
<dbReference type="InterPro" id="IPR044125">
    <property type="entry name" value="Adenylation_DNA_ligase_IV"/>
</dbReference>
<dbReference type="SUPFAM" id="SSF56091">
    <property type="entry name" value="DNA ligase/mRNA capping enzyme, catalytic domain"/>
    <property type="match status" value="1"/>
</dbReference>
<dbReference type="SUPFAM" id="SSF50249">
    <property type="entry name" value="Nucleic acid-binding proteins"/>
    <property type="match status" value="1"/>
</dbReference>
<keyword evidence="10" id="KW-0227">DNA damage</keyword>
<evidence type="ECO:0000256" key="12">
    <source>
        <dbReference type="ARBA" id="ARBA00022842"/>
    </source>
</evidence>
<gene>
    <name evidence="24" type="ORF">TSAR_013568</name>
</gene>
<keyword evidence="13" id="KW-0233">DNA recombination</keyword>
<dbReference type="Gene3D" id="3.40.50.10190">
    <property type="entry name" value="BRCT domain"/>
    <property type="match status" value="2"/>
</dbReference>
<keyword evidence="12" id="KW-0460">Magnesium</keyword>
<evidence type="ECO:0000256" key="5">
    <source>
        <dbReference type="ARBA" id="ARBA00022073"/>
    </source>
</evidence>
<dbReference type="SUPFAM" id="SSF52113">
    <property type="entry name" value="BRCT domain"/>
    <property type="match status" value="2"/>
</dbReference>
<dbReference type="CDD" id="cd07968">
    <property type="entry name" value="OBF_DNA_ligase_IV"/>
    <property type="match status" value="1"/>
</dbReference>
<keyword evidence="11" id="KW-0067">ATP-binding</keyword>
<dbReference type="SMART" id="SM00292">
    <property type="entry name" value="BRCT"/>
    <property type="match status" value="2"/>
</dbReference>
<feature type="domain" description="ATP-dependent DNA ligase family profile" evidence="22">
    <location>
        <begin position="1309"/>
        <end position="1444"/>
    </location>
</feature>
<dbReference type="CDD" id="cd00027">
    <property type="entry name" value="BRCT"/>
    <property type="match status" value="1"/>
</dbReference>
<comment type="caution">
    <text evidence="24">The sequence shown here is derived from an EMBL/GenBank/DDBJ whole genome shotgun (WGS) entry which is preliminary data.</text>
</comment>
<evidence type="ECO:0000256" key="14">
    <source>
        <dbReference type="ARBA" id="ARBA00023204"/>
    </source>
</evidence>
<keyword evidence="6" id="KW-0436">Ligase</keyword>
<dbReference type="Gene3D" id="3.30.470.30">
    <property type="entry name" value="DNA ligase/mRNA capping enzyme"/>
    <property type="match status" value="1"/>
</dbReference>
<keyword evidence="8" id="KW-0677">Repeat</keyword>
<dbReference type="Pfam" id="PF04679">
    <property type="entry name" value="DNA_ligase_A_C"/>
    <property type="match status" value="1"/>
</dbReference>
<evidence type="ECO:0000256" key="11">
    <source>
        <dbReference type="ARBA" id="ARBA00022840"/>
    </source>
</evidence>
<feature type="domain" description="BRCT" evidence="23">
    <location>
        <begin position="1839"/>
        <end position="1868"/>
    </location>
</feature>
<evidence type="ECO:0000256" key="20">
    <source>
        <dbReference type="RuleBase" id="RU004196"/>
    </source>
</evidence>
<dbReference type="InterPro" id="IPR011990">
    <property type="entry name" value="TPR-like_helical_dom_sf"/>
</dbReference>
<dbReference type="PROSITE" id="PS50160">
    <property type="entry name" value="DNA_LIGASE_A3"/>
    <property type="match status" value="1"/>
</dbReference>
<dbReference type="Proteomes" id="UP000215335">
    <property type="component" value="Unassembled WGS sequence"/>
</dbReference>
<dbReference type="Gene3D" id="1.25.40.10">
    <property type="entry name" value="Tetratricopeptide repeat domain"/>
    <property type="match status" value="2"/>
</dbReference>
<dbReference type="GO" id="GO:0006303">
    <property type="term" value="P:double-strand break repair via nonhomologous end joining"/>
    <property type="evidence" value="ECO:0007669"/>
    <property type="project" value="TreeGrafter"/>
</dbReference>
<comment type="catalytic activity">
    <reaction evidence="18">
        <text>ATP + (deoxyribonucleotide)n-3'-hydroxyl + 5'-phospho-(deoxyribonucleotide)m = (deoxyribonucleotide)n+m + AMP + diphosphate.</text>
        <dbReference type="EC" id="6.5.1.1"/>
    </reaction>
</comment>
<protein>
    <recommendedName>
        <fullName evidence="5">DNA ligase 4</fullName>
        <ecNumber evidence="4">6.5.1.1</ecNumber>
    </recommendedName>
    <alternativeName>
        <fullName evidence="17">DNA ligase IV</fullName>
    </alternativeName>
    <alternativeName>
        <fullName evidence="16">Polydeoxyribonucleotide synthase [ATP] 4</fullName>
    </alternativeName>
</protein>
<keyword evidence="15" id="KW-0539">Nucleus</keyword>
<evidence type="ECO:0000256" key="10">
    <source>
        <dbReference type="ARBA" id="ARBA00022763"/>
    </source>
</evidence>
<dbReference type="InterPro" id="IPR012310">
    <property type="entry name" value="DNA_ligase_ATP-dep_cent"/>
</dbReference>
<feature type="repeat" description="TPR" evidence="19">
    <location>
        <begin position="284"/>
        <end position="317"/>
    </location>
</feature>
<dbReference type="Gene3D" id="1.10.3260.10">
    <property type="entry name" value="DNA ligase, ATP-dependent, N-terminal domain"/>
    <property type="match status" value="1"/>
</dbReference>
<organism evidence="24 25">
    <name type="scientific">Trichomalopsis sarcophagae</name>
    <dbReference type="NCBI Taxonomy" id="543379"/>
    <lineage>
        <taxon>Eukaryota</taxon>
        <taxon>Metazoa</taxon>
        <taxon>Ecdysozoa</taxon>
        <taxon>Arthropoda</taxon>
        <taxon>Hexapoda</taxon>
        <taxon>Insecta</taxon>
        <taxon>Pterygota</taxon>
        <taxon>Neoptera</taxon>
        <taxon>Endopterygota</taxon>
        <taxon>Hymenoptera</taxon>
        <taxon>Apocrita</taxon>
        <taxon>Proctotrupomorpha</taxon>
        <taxon>Chalcidoidea</taxon>
        <taxon>Pteromalidae</taxon>
        <taxon>Pteromalinae</taxon>
        <taxon>Trichomalopsis</taxon>
    </lineage>
</organism>
<dbReference type="PROSITE" id="PS50005">
    <property type="entry name" value="TPR"/>
    <property type="match status" value="1"/>
</dbReference>
<dbReference type="EMBL" id="NNAY01000636">
    <property type="protein sequence ID" value="OXU27264.1"/>
    <property type="molecule type" value="Genomic_DNA"/>
</dbReference>
<dbReference type="Gene3D" id="2.40.50.140">
    <property type="entry name" value="Nucleic acid-binding proteins"/>
    <property type="match status" value="1"/>
</dbReference>
<dbReference type="Pfam" id="PF11411">
    <property type="entry name" value="DNA_ligase_IV"/>
    <property type="match status" value="1"/>
</dbReference>
<keyword evidence="19" id="KW-0802">TPR repeat</keyword>
<dbReference type="CDD" id="cd07903">
    <property type="entry name" value="Adenylation_DNA_ligase_IV"/>
    <property type="match status" value="1"/>
</dbReference>
<dbReference type="Pfam" id="PF00533">
    <property type="entry name" value="BRCT"/>
    <property type="match status" value="1"/>
</dbReference>
<dbReference type="InterPro" id="IPR012309">
    <property type="entry name" value="DNA_ligase_ATP-dep_C"/>
</dbReference>
<feature type="compositionally biased region" description="Basic and acidic residues" evidence="21">
    <location>
        <begin position="162"/>
        <end position="181"/>
    </location>
</feature>
<evidence type="ECO:0000256" key="21">
    <source>
        <dbReference type="SAM" id="MobiDB-lite"/>
    </source>
</evidence>
<keyword evidence="14" id="KW-0234">DNA repair</keyword>